<dbReference type="InterPro" id="IPR006680">
    <property type="entry name" value="Amidohydro-rel"/>
</dbReference>
<comment type="catalytic activity">
    <reaction evidence="4">
        <text>S-methyl-5'-thioadenosine + H2O + H(+) = S-methyl-5'-thioinosine + NH4(+)</text>
        <dbReference type="Rhea" id="RHEA:25025"/>
        <dbReference type="ChEBI" id="CHEBI:15377"/>
        <dbReference type="ChEBI" id="CHEBI:15378"/>
        <dbReference type="ChEBI" id="CHEBI:17509"/>
        <dbReference type="ChEBI" id="CHEBI:28938"/>
        <dbReference type="ChEBI" id="CHEBI:48595"/>
        <dbReference type="EC" id="3.5.4.31"/>
    </reaction>
</comment>
<evidence type="ECO:0000256" key="1">
    <source>
        <dbReference type="ARBA" id="ARBA00022723"/>
    </source>
</evidence>
<comment type="caution">
    <text evidence="6">The sequence shown here is derived from an EMBL/GenBank/DDBJ whole genome shotgun (WGS) entry which is preliminary data.</text>
</comment>
<sequence length="433" mass="47830">MTDILIKNGYILTMNEDREIIKKGDIAIEGDQITDIGEDLEKNNSEKAIDARNKAVLPGLINAHTHLSMVLFRGVADDLDLQTWLEEKIWPLEANLESEDVYIGALLGCLEMIKSGTTCFADLYFFMDRVAEAVEKSGLRANLAYGIIEQNDPEKRKKELEVGKKLVKDLEGAADGRISTMFGPHSTYTCSVDCLKEVRELADKHDVGIHIHLSENEREVEDVVDMYDKRPPELLDSIDFLASDVLAAHCTCLNEHEIDLLQRNNVKPVHNPVSNMKLGSGIAPVPELLSRNVPVSLGTDGAASNNSLDMFDELKFAALLSKIGKKDPTVVPARKALETATIHGAEAIGRENEIGSLEPGKKADIILVDMKKPHLTPIFNIESHLVYSCNGSDVDSVIVNGEILMNNREILTLDEEKILKDGQKTAEKLAEKV</sequence>
<comment type="cofactor">
    <cofactor evidence="4">
        <name>Zn(2+)</name>
        <dbReference type="ChEBI" id="CHEBI:29105"/>
    </cofactor>
    <text evidence="4">Binds 1 zinc ion per subunit.</text>
</comment>
<feature type="binding site" evidence="4">
    <location>
        <position position="66"/>
    </location>
    <ligand>
        <name>Zn(2+)</name>
        <dbReference type="ChEBI" id="CHEBI:29105"/>
    </ligand>
</feature>
<keyword evidence="3 4" id="KW-0862">Zinc</keyword>
<dbReference type="InterPro" id="IPR023512">
    <property type="entry name" value="Deaminase_MtaD/DadD"/>
</dbReference>
<evidence type="ECO:0000259" key="5">
    <source>
        <dbReference type="Pfam" id="PF01979"/>
    </source>
</evidence>
<dbReference type="GO" id="GO:0046872">
    <property type="term" value="F:metal ion binding"/>
    <property type="evidence" value="ECO:0007669"/>
    <property type="project" value="UniProtKB-KW"/>
</dbReference>
<comment type="caution">
    <text evidence="4">Lacks conserved residue(s) required for the propagation of feature annotation.</text>
</comment>
<feature type="binding site" evidence="4">
    <location>
        <position position="212"/>
    </location>
    <ligand>
        <name>Zn(2+)</name>
        <dbReference type="ChEBI" id="CHEBI:29105"/>
    </ligand>
</feature>
<dbReference type="EC" id="3.5.4.28" evidence="4"/>
<dbReference type="EMBL" id="LHXT01000044">
    <property type="protein sequence ID" value="KXA97705.1"/>
    <property type="molecule type" value="Genomic_DNA"/>
</dbReference>
<dbReference type="CDD" id="cd01298">
    <property type="entry name" value="ATZ_TRZ_like"/>
    <property type="match status" value="1"/>
</dbReference>
<dbReference type="Gene3D" id="2.30.40.10">
    <property type="entry name" value="Urease, subunit C, domain 1"/>
    <property type="match status" value="1"/>
</dbReference>
<dbReference type="PANTHER" id="PTHR43794">
    <property type="entry name" value="AMINOHYDROLASE SSNA-RELATED"/>
    <property type="match status" value="1"/>
</dbReference>
<comment type="catalytic activity">
    <reaction evidence="4">
        <text>S-adenosyl-L-homocysteine + H2O + H(+) = S-inosyl-L-homocysteine + NH4(+)</text>
        <dbReference type="Rhea" id="RHEA:20716"/>
        <dbReference type="ChEBI" id="CHEBI:15377"/>
        <dbReference type="ChEBI" id="CHEBI:15378"/>
        <dbReference type="ChEBI" id="CHEBI:28938"/>
        <dbReference type="ChEBI" id="CHEBI:57856"/>
        <dbReference type="ChEBI" id="CHEBI:57985"/>
        <dbReference type="EC" id="3.5.4.28"/>
    </reaction>
</comment>
<accession>A0A656YWH9</accession>
<dbReference type="SUPFAM" id="SSF51338">
    <property type="entry name" value="Composite domain of metallo-dependent hydrolases"/>
    <property type="match status" value="1"/>
</dbReference>
<dbReference type="SUPFAM" id="SSF51556">
    <property type="entry name" value="Metallo-dependent hydrolases"/>
    <property type="match status" value="1"/>
</dbReference>
<dbReference type="HAMAP" id="MF_01281">
    <property type="entry name" value="MTA_SAH_deamin"/>
    <property type="match status" value="1"/>
</dbReference>
<dbReference type="Gene3D" id="3.20.20.140">
    <property type="entry name" value="Metal-dependent hydrolases"/>
    <property type="match status" value="1"/>
</dbReference>
<evidence type="ECO:0000313" key="7">
    <source>
        <dbReference type="Proteomes" id="UP000070257"/>
    </source>
</evidence>
<dbReference type="GO" id="GO:0090614">
    <property type="term" value="F:5'-methylthioadenosine deaminase activity"/>
    <property type="evidence" value="ECO:0007669"/>
    <property type="project" value="UniProtKB-UniRule"/>
</dbReference>
<dbReference type="GO" id="GO:0050270">
    <property type="term" value="F:S-adenosylhomocysteine deaminase activity"/>
    <property type="evidence" value="ECO:0007669"/>
    <property type="project" value="UniProtKB-UniRule"/>
</dbReference>
<comment type="similarity">
    <text evidence="4">Belongs to the metallo-dependent hydrolases superfamily. MTA/SAH deaminase family.</text>
</comment>
<feature type="binding site" evidence="4">
    <location>
        <position position="185"/>
    </location>
    <ligand>
        <name>substrate</name>
    </ligand>
</feature>
<feature type="binding site" evidence="4">
    <location>
        <position position="215"/>
    </location>
    <ligand>
        <name>substrate</name>
    </ligand>
</feature>
<gene>
    <name evidence="4" type="primary">mtaD</name>
    <name evidence="6" type="ORF">AKJ39_03045</name>
</gene>
<feature type="domain" description="Amidohydrolase-related" evidence="5">
    <location>
        <begin position="56"/>
        <end position="403"/>
    </location>
</feature>
<dbReference type="EC" id="3.5.4.31" evidence="4"/>
<feature type="binding site" evidence="4">
    <location>
        <position position="300"/>
    </location>
    <ligand>
        <name>substrate</name>
    </ligand>
</feature>
<dbReference type="InterPro" id="IPR032466">
    <property type="entry name" value="Metal_Hydrolase"/>
</dbReference>
<protein>
    <recommendedName>
        <fullName evidence="4">5-methylthioadenosine/S-adenosylhomocysteine deaminase</fullName>
        <shortName evidence="4">MTA/SAH deaminase</shortName>
        <ecNumber evidence="4">3.5.4.28</ecNumber>
        <ecNumber evidence="4">3.5.4.31</ecNumber>
    </recommendedName>
</protein>
<dbReference type="NCBIfam" id="NF004701">
    <property type="entry name" value="PRK06038.1"/>
    <property type="match status" value="1"/>
</dbReference>
<evidence type="ECO:0000256" key="3">
    <source>
        <dbReference type="ARBA" id="ARBA00022833"/>
    </source>
</evidence>
<keyword evidence="7" id="KW-1185">Reference proteome</keyword>
<dbReference type="Proteomes" id="UP000070257">
    <property type="component" value="Unassembled WGS sequence"/>
</dbReference>
<evidence type="ECO:0000313" key="6">
    <source>
        <dbReference type="EMBL" id="KXA97705.1"/>
    </source>
</evidence>
<proteinExistence type="inferred from homology"/>
<evidence type="ECO:0000256" key="2">
    <source>
        <dbReference type="ARBA" id="ARBA00022801"/>
    </source>
</evidence>
<reference evidence="6 7" key="1">
    <citation type="journal article" date="2016" name="Sci. Rep.">
        <title>Metabolic traits of an uncultured archaeal lineage -MSBL1- from brine pools of the Red Sea.</title>
        <authorList>
            <person name="Mwirichia R."/>
            <person name="Alam I."/>
            <person name="Rashid M."/>
            <person name="Vinu M."/>
            <person name="Ba-Alawi W."/>
            <person name="Anthony Kamau A."/>
            <person name="Kamanda Ngugi D."/>
            <person name="Goker M."/>
            <person name="Klenk H.P."/>
            <person name="Bajic V."/>
            <person name="Stingl U."/>
        </authorList>
    </citation>
    <scope>NUCLEOTIDE SEQUENCE [LARGE SCALE GENOMIC DNA]</scope>
    <source>
        <strain evidence="6">SCGC-AAA259J03</strain>
    </source>
</reference>
<dbReference type="InterPro" id="IPR050287">
    <property type="entry name" value="MTA/SAH_deaminase"/>
</dbReference>
<feature type="binding site" evidence="4">
    <location>
        <position position="93"/>
    </location>
    <ligand>
        <name>substrate</name>
    </ligand>
</feature>
<dbReference type="AlphaFoldDB" id="A0A656YWH9"/>
<keyword evidence="1 4" id="KW-0479">Metal-binding</keyword>
<dbReference type="PANTHER" id="PTHR43794:SF11">
    <property type="entry name" value="AMIDOHYDROLASE-RELATED DOMAIN-CONTAINING PROTEIN"/>
    <property type="match status" value="1"/>
</dbReference>
<name>A0A656YWH9_9EURY</name>
<dbReference type="InterPro" id="IPR011059">
    <property type="entry name" value="Metal-dep_hydrolase_composite"/>
</dbReference>
<feature type="binding site" evidence="4">
    <location>
        <position position="64"/>
    </location>
    <ligand>
        <name>Zn(2+)</name>
        <dbReference type="ChEBI" id="CHEBI:29105"/>
    </ligand>
</feature>
<feature type="binding site" evidence="4">
    <location>
        <position position="300"/>
    </location>
    <ligand>
        <name>Zn(2+)</name>
        <dbReference type="ChEBI" id="CHEBI:29105"/>
    </ligand>
</feature>
<comment type="function">
    <text evidence="4">Catalyzes the deamination of 5-methylthioadenosine and S-adenosyl-L-homocysteine into 5-methylthioinosine and S-inosyl-L-homocysteine, respectively. Is also able to deaminate adenosine.</text>
</comment>
<dbReference type="Pfam" id="PF01979">
    <property type="entry name" value="Amidohydro_1"/>
    <property type="match status" value="1"/>
</dbReference>
<keyword evidence="2 4" id="KW-0378">Hydrolase</keyword>
<organism evidence="6 7">
    <name type="scientific">candidate division MSBL1 archaeon SCGC-AAA259J03</name>
    <dbReference type="NCBI Taxonomy" id="1698269"/>
    <lineage>
        <taxon>Archaea</taxon>
        <taxon>Methanobacteriati</taxon>
        <taxon>Methanobacteriota</taxon>
        <taxon>candidate division MSBL1</taxon>
    </lineage>
</organism>
<dbReference type="FunFam" id="3.20.20.140:FF:000014">
    <property type="entry name" value="5-methylthioadenosine/S-adenosylhomocysteine deaminase"/>
    <property type="match status" value="1"/>
</dbReference>
<evidence type="ECO:0000256" key="4">
    <source>
        <dbReference type="HAMAP-Rule" id="MF_01281"/>
    </source>
</evidence>